<keyword evidence="3" id="KW-0411">Iron-sulfur</keyword>
<dbReference type="PANTHER" id="PTHR43193:SF2">
    <property type="entry name" value="POLYFERREDOXIN PROTEIN FWDF"/>
    <property type="match status" value="1"/>
</dbReference>
<proteinExistence type="predicted"/>
<evidence type="ECO:0000313" key="6">
    <source>
        <dbReference type="Proteomes" id="UP000284990"/>
    </source>
</evidence>
<evidence type="ECO:0000256" key="3">
    <source>
        <dbReference type="ARBA" id="ARBA00023014"/>
    </source>
</evidence>
<evidence type="ECO:0000256" key="1">
    <source>
        <dbReference type="ARBA" id="ARBA00022723"/>
    </source>
</evidence>
<gene>
    <name evidence="5" type="ORF">DW916_01685</name>
</gene>
<dbReference type="RefSeq" id="WP_118189930.1">
    <property type="nucleotide sequence ID" value="NZ_QSFW01000002.1"/>
</dbReference>
<protein>
    <submittedName>
        <fullName evidence="5">4Fe-4S dicluster domain-containing protein</fullName>
    </submittedName>
</protein>
<dbReference type="InterPro" id="IPR007525">
    <property type="entry name" value="FrhB_FdhB_C"/>
</dbReference>
<sequence length="420" mass="47292">MINIAVKSKCTGCSACVQKCPKQCISFEEDSEGFYYPQVKLSLCINCGLCENVCPVLHQDKPRTPEIVYAAKNSNLSTRLASSSGGIFALLAETILRQNGVVFGARFDNEWNVIHDYTDSLDGLSVFLGSKYVQSKIGNTYKLAEQFLKEGRKVLFSGTPCQIVGLKKYLRKEYDNLLTVDFVCHGVPSPMIWRDYLNEKIRPLGVDGRNMVSQLSLKDLPVITGISFRDKRYGWKKYGFSVRVKSASKADKNLVSQSVEVTDKTLLYEPHKANLYMKGFLKNLYLRPSCYACPTKCGKSGADYTLADFWGASTYVGDFDDDKGLSAVLVYTNKVNIESLGMTFKVVDLNDVISQNPAVIKSSRMKGGRDKFFQHYNRGHQVDLINRYSKYTIKENIRYTTIKLLVGLHLDKFIKKVIGK</sequence>
<evidence type="ECO:0000259" key="4">
    <source>
        <dbReference type="PROSITE" id="PS51379"/>
    </source>
</evidence>
<dbReference type="Gene3D" id="3.30.70.20">
    <property type="match status" value="1"/>
</dbReference>
<dbReference type="Pfam" id="PF12838">
    <property type="entry name" value="Fer4_7"/>
    <property type="match status" value="1"/>
</dbReference>
<dbReference type="AlphaFoldDB" id="A0AA92V517"/>
<keyword evidence="1" id="KW-0479">Metal-binding</keyword>
<name>A0AA92V517_9BACT</name>
<dbReference type="GO" id="GO:0051536">
    <property type="term" value="F:iron-sulfur cluster binding"/>
    <property type="evidence" value="ECO:0007669"/>
    <property type="project" value="UniProtKB-KW"/>
</dbReference>
<comment type="caution">
    <text evidence="5">The sequence shown here is derived from an EMBL/GenBank/DDBJ whole genome shotgun (WGS) entry which is preliminary data.</text>
</comment>
<dbReference type="InterPro" id="IPR052977">
    <property type="entry name" value="Polyferredoxin-like_ET"/>
</dbReference>
<dbReference type="EMBL" id="QSFW01000002">
    <property type="protein sequence ID" value="RHA89249.1"/>
    <property type="molecule type" value="Genomic_DNA"/>
</dbReference>
<evidence type="ECO:0000313" key="5">
    <source>
        <dbReference type="EMBL" id="RHA89249.1"/>
    </source>
</evidence>
<reference evidence="5 6" key="1">
    <citation type="submission" date="2018-08" db="EMBL/GenBank/DDBJ databases">
        <title>A genome reference for cultivated species of the human gut microbiota.</title>
        <authorList>
            <person name="Zou Y."/>
            <person name="Xue W."/>
            <person name="Luo G."/>
        </authorList>
    </citation>
    <scope>NUCLEOTIDE SEQUENCE [LARGE SCALE GENOMIC DNA]</scope>
    <source>
        <strain evidence="5 6">AM42-23AC</strain>
    </source>
</reference>
<dbReference type="PROSITE" id="PS51379">
    <property type="entry name" value="4FE4S_FER_2"/>
    <property type="match status" value="2"/>
</dbReference>
<feature type="domain" description="4Fe-4S ferredoxin-type" evidence="4">
    <location>
        <begin position="35"/>
        <end position="64"/>
    </location>
</feature>
<dbReference type="SUPFAM" id="SSF54862">
    <property type="entry name" value="4Fe-4S ferredoxins"/>
    <property type="match status" value="1"/>
</dbReference>
<accession>A0AA92V517</accession>
<dbReference type="InterPro" id="IPR017896">
    <property type="entry name" value="4Fe4S_Fe-S-bd"/>
</dbReference>
<dbReference type="Pfam" id="PF04432">
    <property type="entry name" value="FrhB_FdhB_C"/>
    <property type="match status" value="1"/>
</dbReference>
<evidence type="ECO:0000256" key="2">
    <source>
        <dbReference type="ARBA" id="ARBA00023004"/>
    </source>
</evidence>
<feature type="domain" description="4Fe-4S ferredoxin-type" evidence="4">
    <location>
        <begin position="1"/>
        <end position="30"/>
    </location>
</feature>
<dbReference type="PANTHER" id="PTHR43193">
    <property type="match status" value="1"/>
</dbReference>
<dbReference type="GO" id="GO:0046872">
    <property type="term" value="F:metal ion binding"/>
    <property type="evidence" value="ECO:0007669"/>
    <property type="project" value="UniProtKB-KW"/>
</dbReference>
<organism evidence="5 6">
    <name type="scientific">Segatella copri</name>
    <dbReference type="NCBI Taxonomy" id="165179"/>
    <lineage>
        <taxon>Bacteria</taxon>
        <taxon>Pseudomonadati</taxon>
        <taxon>Bacteroidota</taxon>
        <taxon>Bacteroidia</taxon>
        <taxon>Bacteroidales</taxon>
        <taxon>Prevotellaceae</taxon>
        <taxon>Segatella</taxon>
    </lineage>
</organism>
<dbReference type="Proteomes" id="UP000284990">
    <property type="component" value="Unassembled WGS sequence"/>
</dbReference>
<keyword evidence="2" id="KW-0408">Iron</keyword>
<dbReference type="InterPro" id="IPR017900">
    <property type="entry name" value="4Fe4S_Fe_S_CS"/>
</dbReference>
<dbReference type="PROSITE" id="PS00198">
    <property type="entry name" value="4FE4S_FER_1"/>
    <property type="match status" value="1"/>
</dbReference>